<keyword evidence="1" id="KW-1133">Transmembrane helix</keyword>
<sequence>MLTFGIADYLKLGVAALAGALLVSGPLYLAGRSDGKDAGRLEAAKEAGQRITQMEKNNAEFNRLSDRDQCLVFMHDSGLPAEACD</sequence>
<proteinExistence type="predicted"/>
<comment type="caution">
    <text evidence="2">The sequence shown here is derived from an EMBL/GenBank/DDBJ whole genome shotgun (WGS) entry which is preliminary data.</text>
</comment>
<keyword evidence="3" id="KW-1185">Reference proteome</keyword>
<dbReference type="RefSeq" id="WP_129333757.1">
    <property type="nucleotide sequence ID" value="NZ_SDVB01000253.1"/>
</dbReference>
<protein>
    <submittedName>
        <fullName evidence="2">Uncharacterized protein</fullName>
    </submittedName>
</protein>
<dbReference type="EMBL" id="SDVB01000253">
    <property type="protein sequence ID" value="RYC10371.1"/>
    <property type="molecule type" value="Genomic_DNA"/>
</dbReference>
<reference evidence="2 3" key="1">
    <citation type="submission" date="2019-01" db="EMBL/GenBank/DDBJ databases">
        <authorList>
            <person name="Deng T."/>
        </authorList>
    </citation>
    <scope>NUCLEOTIDE SEQUENCE [LARGE SCALE GENOMIC DNA]</scope>
    <source>
        <strain evidence="2 3">F8825</strain>
    </source>
</reference>
<dbReference type="AlphaFoldDB" id="A0A4Q2SY31"/>
<evidence type="ECO:0000256" key="1">
    <source>
        <dbReference type="SAM" id="Phobius"/>
    </source>
</evidence>
<dbReference type="Proteomes" id="UP000291088">
    <property type="component" value="Unassembled WGS sequence"/>
</dbReference>
<evidence type="ECO:0000313" key="3">
    <source>
        <dbReference type="Proteomes" id="UP000291088"/>
    </source>
</evidence>
<keyword evidence="1" id="KW-0812">Transmembrane</keyword>
<organism evidence="2 3">
    <name type="scientific">Ciceribacter ferrooxidans</name>
    <dbReference type="NCBI Taxonomy" id="2509717"/>
    <lineage>
        <taxon>Bacteria</taxon>
        <taxon>Pseudomonadati</taxon>
        <taxon>Pseudomonadota</taxon>
        <taxon>Alphaproteobacteria</taxon>
        <taxon>Hyphomicrobiales</taxon>
        <taxon>Rhizobiaceae</taxon>
        <taxon>Ciceribacter</taxon>
    </lineage>
</organism>
<feature type="transmembrane region" description="Helical" evidence="1">
    <location>
        <begin position="12"/>
        <end position="30"/>
    </location>
</feature>
<keyword evidence="1" id="KW-0472">Membrane</keyword>
<evidence type="ECO:0000313" key="2">
    <source>
        <dbReference type="EMBL" id="RYC10371.1"/>
    </source>
</evidence>
<name>A0A4Q2SY31_9HYPH</name>
<accession>A0A4Q2SY31</accession>
<dbReference type="OrthoDB" id="8303688at2"/>
<gene>
    <name evidence="2" type="ORF">EUU22_18605</name>
</gene>